<proteinExistence type="predicted"/>
<name>A0A0V0GUF9_SOLCH</name>
<dbReference type="EMBL" id="GEDG01031509">
    <property type="protein sequence ID" value="JAP11335.1"/>
    <property type="molecule type" value="Transcribed_RNA"/>
</dbReference>
<protein>
    <submittedName>
        <fullName evidence="2">Putative ovule protein</fullName>
    </submittedName>
</protein>
<keyword evidence="1" id="KW-1133">Transmembrane helix</keyword>
<sequence>MMLNFIVIDVRVCGFSCKRLLGYLLLDSTMAIPSSVYGCFLFLLYQRIVKVSIFIVSIWILL</sequence>
<accession>A0A0V0GUF9</accession>
<organism evidence="2">
    <name type="scientific">Solanum chacoense</name>
    <name type="common">Chaco potato</name>
    <dbReference type="NCBI Taxonomy" id="4108"/>
    <lineage>
        <taxon>Eukaryota</taxon>
        <taxon>Viridiplantae</taxon>
        <taxon>Streptophyta</taxon>
        <taxon>Embryophyta</taxon>
        <taxon>Tracheophyta</taxon>
        <taxon>Spermatophyta</taxon>
        <taxon>Magnoliopsida</taxon>
        <taxon>eudicotyledons</taxon>
        <taxon>Gunneridae</taxon>
        <taxon>Pentapetalae</taxon>
        <taxon>asterids</taxon>
        <taxon>lamiids</taxon>
        <taxon>Solanales</taxon>
        <taxon>Solanaceae</taxon>
        <taxon>Solanoideae</taxon>
        <taxon>Solaneae</taxon>
        <taxon>Solanum</taxon>
    </lineage>
</organism>
<evidence type="ECO:0000256" key="1">
    <source>
        <dbReference type="SAM" id="Phobius"/>
    </source>
</evidence>
<keyword evidence="1" id="KW-0472">Membrane</keyword>
<dbReference type="AlphaFoldDB" id="A0A0V0GUF9"/>
<reference evidence="2" key="1">
    <citation type="submission" date="2015-12" db="EMBL/GenBank/DDBJ databases">
        <title>Gene expression during late stages of embryo sac development: a critical building block for successful pollen-pistil interactions.</title>
        <authorList>
            <person name="Liu Y."/>
            <person name="Joly V."/>
            <person name="Sabar M."/>
            <person name="Matton D.P."/>
        </authorList>
    </citation>
    <scope>NUCLEOTIDE SEQUENCE</scope>
</reference>
<feature type="transmembrane region" description="Helical" evidence="1">
    <location>
        <begin position="20"/>
        <end position="45"/>
    </location>
</feature>
<evidence type="ECO:0000313" key="2">
    <source>
        <dbReference type="EMBL" id="JAP11335.1"/>
    </source>
</evidence>
<keyword evidence="1" id="KW-0812">Transmembrane</keyword>